<feature type="binding site" evidence="4">
    <location>
        <position position="173"/>
    </location>
    <ligand>
        <name>Zn(2+)</name>
        <dbReference type="ChEBI" id="CHEBI:29105"/>
    </ligand>
</feature>
<feature type="active site" description="Proton acceptor" evidence="4">
    <location>
        <position position="130"/>
    </location>
</feature>
<gene>
    <name evidence="6" type="ORF">FEF09_23885</name>
</gene>
<keyword evidence="4" id="KW-0862">Zinc</keyword>
<comment type="caution">
    <text evidence="6">The sequence shown here is derived from an EMBL/GenBank/DDBJ whole genome shotgun (WGS) entry which is preliminary data.</text>
</comment>
<dbReference type="OrthoDB" id="9800582at2"/>
<dbReference type="EC" id="2.3.1.286" evidence="1"/>
<evidence type="ECO:0000313" key="6">
    <source>
        <dbReference type="EMBL" id="TWV96224.1"/>
    </source>
</evidence>
<dbReference type="PANTHER" id="PTHR11085:SF4">
    <property type="entry name" value="NAD-DEPENDENT PROTEIN DEACYLASE"/>
    <property type="match status" value="1"/>
</dbReference>
<dbReference type="Gene3D" id="3.30.1600.10">
    <property type="entry name" value="SIR2/SIRT2 'Small Domain"/>
    <property type="match status" value="1"/>
</dbReference>
<dbReference type="PROSITE" id="PS50305">
    <property type="entry name" value="SIRTUIN"/>
    <property type="match status" value="1"/>
</dbReference>
<evidence type="ECO:0000256" key="4">
    <source>
        <dbReference type="PROSITE-ProRule" id="PRU00236"/>
    </source>
</evidence>
<dbReference type="Gene3D" id="3.40.50.1220">
    <property type="entry name" value="TPP-binding domain"/>
    <property type="match status" value="1"/>
</dbReference>
<feature type="domain" description="Deacetylase sirtuin-type" evidence="5">
    <location>
        <begin position="1"/>
        <end position="275"/>
    </location>
</feature>
<feature type="binding site" evidence="4">
    <location>
        <position position="138"/>
    </location>
    <ligand>
        <name>Zn(2+)</name>
        <dbReference type="ChEBI" id="CHEBI:29105"/>
    </ligand>
</feature>
<sequence length="281" mass="32272">MTYLDPTLQELLARFQSASRKLTVLTGAGLSADSGIPTFRDKDGFWTVGSENYTPQEMGTYEMFWRKPMEVWKWFLYRKTLCSKAEPNAGHFAIKQLEDIFGDRFQLITQNVDGLHTRALSAPEKTYFIHGTLDKSRCGDECSKDFYPFPDIHFEKGQELTDDDMDLLKCPKCGNYLRPHVLWFDEYYDEKHYKLDSSLRTAKETGLLLIVGTSGATNLPRRIVETVLSRQGMIIDINPNSNYFSEIAREKKNGYVLKGSSSDILPEFVEFFSSRTSVENK</sequence>
<evidence type="ECO:0000259" key="5">
    <source>
        <dbReference type="PROSITE" id="PS50305"/>
    </source>
</evidence>
<dbReference type="GO" id="GO:0070403">
    <property type="term" value="F:NAD+ binding"/>
    <property type="evidence" value="ECO:0007669"/>
    <property type="project" value="InterPro"/>
</dbReference>
<accession>A0A5C6LMQ4</accession>
<dbReference type="GO" id="GO:0017136">
    <property type="term" value="F:histone deacetylase activity, NAD-dependent"/>
    <property type="evidence" value="ECO:0007669"/>
    <property type="project" value="TreeGrafter"/>
</dbReference>
<reference evidence="6 7" key="1">
    <citation type="submission" date="2019-08" db="EMBL/GenBank/DDBJ databases">
        <title>Whole genome sequencing of chitin degrading bacteria Chitinophaga pinensis YS16.</title>
        <authorList>
            <person name="Singh R.P."/>
            <person name="Manchanda G."/>
            <person name="Maurya I.K."/>
            <person name="Joshi N.K."/>
            <person name="Srivastava A.K."/>
        </authorList>
    </citation>
    <scope>NUCLEOTIDE SEQUENCE [LARGE SCALE GENOMIC DNA]</scope>
    <source>
        <strain evidence="6 7">YS-16</strain>
    </source>
</reference>
<evidence type="ECO:0000256" key="3">
    <source>
        <dbReference type="ARBA" id="ARBA00023027"/>
    </source>
</evidence>
<evidence type="ECO:0000256" key="1">
    <source>
        <dbReference type="ARBA" id="ARBA00012928"/>
    </source>
</evidence>
<dbReference type="SUPFAM" id="SSF52467">
    <property type="entry name" value="DHS-like NAD/FAD-binding domain"/>
    <property type="match status" value="1"/>
</dbReference>
<dbReference type="Proteomes" id="UP000318815">
    <property type="component" value="Unassembled WGS sequence"/>
</dbReference>
<dbReference type="EMBL" id="VOHS01000036">
    <property type="protein sequence ID" value="TWV96224.1"/>
    <property type="molecule type" value="Genomic_DNA"/>
</dbReference>
<dbReference type="InterPro" id="IPR003000">
    <property type="entry name" value="Sirtuin"/>
</dbReference>
<protein>
    <recommendedName>
        <fullName evidence="1">protein acetyllysine N-acetyltransferase</fullName>
        <ecNumber evidence="1">2.3.1.286</ecNumber>
    </recommendedName>
</protein>
<feature type="binding site" evidence="4">
    <location>
        <position position="142"/>
    </location>
    <ligand>
        <name>Zn(2+)</name>
        <dbReference type="ChEBI" id="CHEBI:29105"/>
    </ligand>
</feature>
<feature type="binding site" evidence="4">
    <location>
        <position position="170"/>
    </location>
    <ligand>
        <name>Zn(2+)</name>
        <dbReference type="ChEBI" id="CHEBI:29105"/>
    </ligand>
</feature>
<evidence type="ECO:0000256" key="2">
    <source>
        <dbReference type="ARBA" id="ARBA00022679"/>
    </source>
</evidence>
<dbReference type="PANTHER" id="PTHR11085">
    <property type="entry name" value="NAD-DEPENDENT PROTEIN DEACYLASE SIRTUIN-5, MITOCHONDRIAL-RELATED"/>
    <property type="match status" value="1"/>
</dbReference>
<dbReference type="InterPro" id="IPR050134">
    <property type="entry name" value="NAD-dep_sirtuin_deacylases"/>
</dbReference>
<name>A0A5C6LMQ4_9BACT</name>
<evidence type="ECO:0000313" key="7">
    <source>
        <dbReference type="Proteomes" id="UP000318815"/>
    </source>
</evidence>
<dbReference type="InterPro" id="IPR026590">
    <property type="entry name" value="Ssirtuin_cat_dom"/>
</dbReference>
<keyword evidence="7" id="KW-1185">Reference proteome</keyword>
<organism evidence="6 7">
    <name type="scientific">Chitinophaga pinensis</name>
    <dbReference type="NCBI Taxonomy" id="79329"/>
    <lineage>
        <taxon>Bacteria</taxon>
        <taxon>Pseudomonadati</taxon>
        <taxon>Bacteroidota</taxon>
        <taxon>Chitinophagia</taxon>
        <taxon>Chitinophagales</taxon>
        <taxon>Chitinophagaceae</taxon>
        <taxon>Chitinophaga</taxon>
    </lineage>
</organism>
<dbReference type="Pfam" id="PF02146">
    <property type="entry name" value="SIR2"/>
    <property type="match status" value="1"/>
</dbReference>
<keyword evidence="3" id="KW-0520">NAD</keyword>
<dbReference type="InterPro" id="IPR029035">
    <property type="entry name" value="DHS-like_NAD/FAD-binding_dom"/>
</dbReference>
<dbReference type="InterPro" id="IPR026591">
    <property type="entry name" value="Sirtuin_cat_small_dom_sf"/>
</dbReference>
<dbReference type="RefSeq" id="WP_146307431.1">
    <property type="nucleotide sequence ID" value="NZ_VOHS01000036.1"/>
</dbReference>
<keyword evidence="2" id="KW-0808">Transferase</keyword>
<dbReference type="GO" id="GO:0046872">
    <property type="term" value="F:metal ion binding"/>
    <property type="evidence" value="ECO:0007669"/>
    <property type="project" value="UniProtKB-KW"/>
</dbReference>
<keyword evidence="4" id="KW-0479">Metal-binding</keyword>
<dbReference type="AlphaFoldDB" id="A0A5C6LMQ4"/>
<proteinExistence type="predicted"/>